<accession>A0ACD4NIS6</accession>
<evidence type="ECO:0000313" key="1">
    <source>
        <dbReference type="EMBL" id="WAJ26718.1"/>
    </source>
</evidence>
<reference evidence="1" key="1">
    <citation type="submission" date="2022-11" db="EMBL/GenBank/DDBJ databases">
        <title>beta-Carotene-producing bacterium, Jeongeuplla avenae sp. nov., alleviates the salt stress of Arabidopsis seedlings.</title>
        <authorList>
            <person name="Jiang L."/>
            <person name="Lee J."/>
        </authorList>
    </citation>
    <scope>NUCLEOTIDE SEQUENCE</scope>
    <source>
        <strain evidence="1">DY_R2A_6</strain>
    </source>
</reference>
<protein>
    <submittedName>
        <fullName evidence="1">Uncharacterized protein</fullName>
    </submittedName>
</protein>
<evidence type="ECO:0000313" key="2">
    <source>
        <dbReference type="Proteomes" id="UP001163223"/>
    </source>
</evidence>
<dbReference type="EMBL" id="CP113520">
    <property type="protein sequence ID" value="WAJ26718.1"/>
    <property type="molecule type" value="Genomic_DNA"/>
</dbReference>
<organism evidence="1 2">
    <name type="scientific">Antarcticirhabdus aurantiaca</name>
    <dbReference type="NCBI Taxonomy" id="2606717"/>
    <lineage>
        <taxon>Bacteria</taxon>
        <taxon>Pseudomonadati</taxon>
        <taxon>Pseudomonadota</taxon>
        <taxon>Alphaproteobacteria</taxon>
        <taxon>Hyphomicrobiales</taxon>
        <taxon>Aurantimonadaceae</taxon>
        <taxon>Antarcticirhabdus</taxon>
    </lineage>
</organism>
<sequence length="229" mass="24311">MPRVPSSALSSSDRPAAATRPRFGSSVLRFLLGLGLAVVIGLVGAAIVHIAVVLLVPSMADNNAWGRLSRVGPMFEIVRIEPLRDGGSGPAAQTTGSERQDFAFIDPAFVTVSCRFSLADGPVRLYADAETDFWSASIYSREGDNLYSINNRAAVEGLFDLLVGTPEQILEARADVDASDDTAIPVGLPVEEGYLTLRALVREESARPLVEAFTRAVVCEPAAPAAQPD</sequence>
<keyword evidence="2" id="KW-1185">Reference proteome</keyword>
<name>A0ACD4NIS6_9HYPH</name>
<dbReference type="Proteomes" id="UP001163223">
    <property type="component" value="Chromosome"/>
</dbReference>
<proteinExistence type="predicted"/>
<gene>
    <name evidence="1" type="ORF">OXU80_17850</name>
</gene>